<dbReference type="PROSITE" id="PS50878">
    <property type="entry name" value="RT_POL"/>
    <property type="match status" value="1"/>
</dbReference>
<dbReference type="Pfam" id="PF00078">
    <property type="entry name" value="RVT_1"/>
    <property type="match status" value="1"/>
</dbReference>
<keyword evidence="3" id="KW-1185">Reference proteome</keyword>
<feature type="domain" description="Reverse transcriptase" evidence="1">
    <location>
        <begin position="62"/>
        <end position="315"/>
    </location>
</feature>
<dbReference type="EMBL" id="VYKL01000019">
    <property type="protein sequence ID" value="KAA9023573.1"/>
    <property type="molecule type" value="Genomic_DNA"/>
</dbReference>
<dbReference type="InterPro" id="IPR051083">
    <property type="entry name" value="GrpII_Intron_Splice-Mob/Def"/>
</dbReference>
<gene>
    <name evidence="2" type="ORF">F4V44_12975</name>
</gene>
<proteinExistence type="predicted"/>
<evidence type="ECO:0000313" key="2">
    <source>
        <dbReference type="EMBL" id="KAA9023573.1"/>
    </source>
</evidence>
<dbReference type="CDD" id="cd01651">
    <property type="entry name" value="RT_G2_intron"/>
    <property type="match status" value="1"/>
</dbReference>
<sequence length="473" mass="56328">MYALDSRLIHECSPKLLREEYSIYKKIKTDAFNHKKVQIPMGADGVTWKSFEKDLDHQVVSMSKRMSSGSYFFYPFREVLVPKDSHKHRIISIASIRDVLVQRRVQTVLRDELEKLFNQLPSVSYAYRPQFSASQAVMKVYQYIKEGYDYVLDADIKNFFDEIPHFLLLAQFEKLFQKESPLLYTLLKRYISTDRVEWKTYEGNLKLFYKQKPKRTYRRKGIPQGGALSGLIANLYLHPFDEWVVNDLGQNMDIKYIRYADDFIILTRDRFNLETIKNQTREKLSEIGLQLHPNQQKTKLVHVAEQSIDFLGFNLSQTGIRISKHNIRKFKQRIRNILTELDSDEVQDNDAKKVICKIQYKLLGNETNGMRICQTCKKIETRRSWLQFFLCLTDVQQLKGLDLWIRKTIHLFYFKQTGKRLKRHRLIEMNIQRLEQLYYAYRKEIGKRTVCTCSPLVADFRRESILNVLFKRY</sequence>
<evidence type="ECO:0000313" key="3">
    <source>
        <dbReference type="Proteomes" id="UP000326671"/>
    </source>
</evidence>
<organism evidence="2 3">
    <name type="scientific">Niallia endozanthoxylica</name>
    <dbReference type="NCBI Taxonomy" id="2036016"/>
    <lineage>
        <taxon>Bacteria</taxon>
        <taxon>Bacillati</taxon>
        <taxon>Bacillota</taxon>
        <taxon>Bacilli</taxon>
        <taxon>Bacillales</taxon>
        <taxon>Bacillaceae</taxon>
        <taxon>Niallia</taxon>
    </lineage>
</organism>
<protein>
    <recommendedName>
        <fullName evidence="1">Reverse transcriptase domain-containing protein</fullName>
    </recommendedName>
</protein>
<dbReference type="Proteomes" id="UP000326671">
    <property type="component" value="Unassembled WGS sequence"/>
</dbReference>
<dbReference type="PANTHER" id="PTHR34047:SF8">
    <property type="entry name" value="PROTEIN YKFC"/>
    <property type="match status" value="1"/>
</dbReference>
<evidence type="ECO:0000259" key="1">
    <source>
        <dbReference type="PROSITE" id="PS50878"/>
    </source>
</evidence>
<dbReference type="RefSeq" id="WP_150440450.1">
    <property type="nucleotide sequence ID" value="NZ_VYKL01000019.1"/>
</dbReference>
<dbReference type="PANTHER" id="PTHR34047">
    <property type="entry name" value="NUCLEAR INTRON MATURASE 1, MITOCHONDRIAL-RELATED"/>
    <property type="match status" value="1"/>
</dbReference>
<accession>A0A5J5HP42</accession>
<dbReference type="AlphaFoldDB" id="A0A5J5HP42"/>
<name>A0A5J5HP42_9BACI</name>
<dbReference type="InterPro" id="IPR000477">
    <property type="entry name" value="RT_dom"/>
</dbReference>
<dbReference type="SUPFAM" id="SSF56672">
    <property type="entry name" value="DNA/RNA polymerases"/>
    <property type="match status" value="1"/>
</dbReference>
<reference evidence="2 3" key="1">
    <citation type="submission" date="2019-09" db="EMBL/GenBank/DDBJ databases">
        <title>Whole genome sequences of isolates from the Mars Exploration Rovers.</title>
        <authorList>
            <person name="Seuylemezian A."/>
            <person name="Vaishampayan P."/>
        </authorList>
    </citation>
    <scope>NUCLEOTIDE SEQUENCE [LARGE SCALE GENOMIC DNA]</scope>
    <source>
        <strain evidence="2 3">MER_TA_151</strain>
    </source>
</reference>
<dbReference type="InterPro" id="IPR043502">
    <property type="entry name" value="DNA/RNA_pol_sf"/>
</dbReference>
<comment type="caution">
    <text evidence="2">The sequence shown here is derived from an EMBL/GenBank/DDBJ whole genome shotgun (WGS) entry which is preliminary data.</text>
</comment>
<dbReference type="OrthoDB" id="9793236at2"/>